<dbReference type="Gene3D" id="3.40.33.10">
    <property type="entry name" value="CAP"/>
    <property type="match status" value="1"/>
</dbReference>
<dbReference type="InterPro" id="IPR035940">
    <property type="entry name" value="CAP_sf"/>
</dbReference>
<dbReference type="AlphaFoldDB" id="A0A5K3FD38"/>
<name>A0A5K3FD38_MESCO</name>
<dbReference type="PANTHER" id="PTHR10334">
    <property type="entry name" value="CYSTEINE-RICH SECRETORY PROTEIN-RELATED"/>
    <property type="match status" value="1"/>
</dbReference>
<evidence type="ECO:0000259" key="1">
    <source>
        <dbReference type="SMART" id="SM00198"/>
    </source>
</evidence>
<organism evidence="2">
    <name type="scientific">Mesocestoides corti</name>
    <name type="common">Flatworm</name>
    <dbReference type="NCBI Taxonomy" id="53468"/>
    <lineage>
        <taxon>Eukaryota</taxon>
        <taxon>Metazoa</taxon>
        <taxon>Spiralia</taxon>
        <taxon>Lophotrochozoa</taxon>
        <taxon>Platyhelminthes</taxon>
        <taxon>Cestoda</taxon>
        <taxon>Eucestoda</taxon>
        <taxon>Cyclophyllidea</taxon>
        <taxon>Mesocestoididae</taxon>
        <taxon>Mesocestoides</taxon>
    </lineage>
</organism>
<dbReference type="WBParaSite" id="MCU_007190-RA">
    <property type="protein sequence ID" value="MCU_007190-RA"/>
    <property type="gene ID" value="MCU_007190"/>
</dbReference>
<dbReference type="SMART" id="SM00198">
    <property type="entry name" value="SCP"/>
    <property type="match status" value="1"/>
</dbReference>
<dbReference type="InterPro" id="IPR014044">
    <property type="entry name" value="CAP_dom"/>
</dbReference>
<proteinExistence type="predicted"/>
<dbReference type="InterPro" id="IPR001283">
    <property type="entry name" value="CRISP-related"/>
</dbReference>
<accession>A0A5K3FD38</accession>
<evidence type="ECO:0000313" key="2">
    <source>
        <dbReference type="WBParaSite" id="MCU_007190-RA"/>
    </source>
</evidence>
<sequence length="222" mass="24705">KLLCVLILTWHVLAEVPTDEERKEILECHTRLREHVNPPASNMMLMNYSIEMENLAVKSLADCRPPSDLEPFQGTSELLMDELPEKPQFVQELSTVNGKTYDYERDDCSGPCRDYNLMVWATSTQVGCATKKCPKRGDVSKSTYALVCIYKPGDNSVAERPYKSGKSCSQCPGGYGCQRNQCYKDTPTTTASSIVMTTTSIGTLLSTVETLIFAALLLHCLE</sequence>
<dbReference type="CDD" id="cd05380">
    <property type="entry name" value="CAP_euk"/>
    <property type="match status" value="1"/>
</dbReference>
<dbReference type="SUPFAM" id="SSF55797">
    <property type="entry name" value="PR-1-like"/>
    <property type="match status" value="1"/>
</dbReference>
<protein>
    <submittedName>
        <fullName evidence="2">SCP domain-containing protein</fullName>
    </submittedName>
</protein>
<feature type="domain" description="SCP" evidence="1">
    <location>
        <begin position="20"/>
        <end position="158"/>
    </location>
</feature>
<dbReference type="Pfam" id="PF00188">
    <property type="entry name" value="CAP"/>
    <property type="match status" value="1"/>
</dbReference>
<reference evidence="2" key="1">
    <citation type="submission" date="2019-11" db="UniProtKB">
        <authorList>
            <consortium name="WormBaseParasite"/>
        </authorList>
    </citation>
    <scope>IDENTIFICATION</scope>
</reference>